<comment type="caution">
    <text evidence="1">The sequence shown here is derived from an EMBL/GenBank/DDBJ whole genome shotgun (WGS) entry which is preliminary data.</text>
</comment>
<dbReference type="GeneID" id="78084769"/>
<organism evidence="1 2">
    <name type="scientific">Bilophila wadsworthia (strain 3_1_6)</name>
    <dbReference type="NCBI Taxonomy" id="563192"/>
    <lineage>
        <taxon>Bacteria</taxon>
        <taxon>Pseudomonadati</taxon>
        <taxon>Thermodesulfobacteriota</taxon>
        <taxon>Desulfovibrionia</taxon>
        <taxon>Desulfovibrionales</taxon>
        <taxon>Desulfovibrionaceae</taxon>
        <taxon>Bilophila</taxon>
    </lineage>
</organism>
<dbReference type="InterPro" id="IPR014729">
    <property type="entry name" value="Rossmann-like_a/b/a_fold"/>
</dbReference>
<dbReference type="EMBL" id="ADCP02000001">
    <property type="protein sequence ID" value="EFV43318.2"/>
    <property type="molecule type" value="Genomic_DNA"/>
</dbReference>
<evidence type="ECO:0000313" key="1">
    <source>
        <dbReference type="EMBL" id="EFV43318.2"/>
    </source>
</evidence>
<dbReference type="Gene3D" id="3.40.50.620">
    <property type="entry name" value="HUPs"/>
    <property type="match status" value="1"/>
</dbReference>
<dbReference type="InterPro" id="IPR052188">
    <property type="entry name" value="Ni-pincer_cofactor_biosynth"/>
</dbReference>
<proteinExistence type="predicted"/>
<dbReference type="AlphaFoldDB" id="E5Y9C6"/>
<dbReference type="OrthoDB" id="9776919at2"/>
<evidence type="ECO:0000313" key="2">
    <source>
        <dbReference type="Proteomes" id="UP000006034"/>
    </source>
</evidence>
<dbReference type="PANTHER" id="PTHR43169:SF2">
    <property type="entry name" value="NAD_GMP SYNTHASE DOMAIN-CONTAINING PROTEIN"/>
    <property type="match status" value="1"/>
</dbReference>
<dbReference type="eggNOG" id="COG1606">
    <property type="taxonomic scope" value="Bacteria"/>
</dbReference>
<dbReference type="PANTHER" id="PTHR43169">
    <property type="entry name" value="EXSB FAMILY PROTEIN"/>
    <property type="match status" value="1"/>
</dbReference>
<dbReference type="STRING" id="563192.HMPREF0179_02841"/>
<protein>
    <recommendedName>
        <fullName evidence="3">TIGR00268 family protein</fullName>
    </recommendedName>
</protein>
<reference evidence="1 2" key="1">
    <citation type="submission" date="2010-10" db="EMBL/GenBank/DDBJ databases">
        <authorList>
            <consortium name="The Broad Institute Genome Sequencing Platform"/>
            <person name="Ward D."/>
            <person name="Earl A."/>
            <person name="Feldgarden M."/>
            <person name="Young S.K."/>
            <person name="Gargeya S."/>
            <person name="Zeng Q."/>
            <person name="Alvarado L."/>
            <person name="Berlin A."/>
            <person name="Bochicchio J."/>
            <person name="Chapman S.B."/>
            <person name="Chen Z."/>
            <person name="Freedman E."/>
            <person name="Gellesch M."/>
            <person name="Goldberg J."/>
            <person name="Griggs A."/>
            <person name="Gujja S."/>
            <person name="Heilman E."/>
            <person name="Heiman D."/>
            <person name="Howarth C."/>
            <person name="Mehta T."/>
            <person name="Neiman D."/>
            <person name="Pearson M."/>
            <person name="Roberts A."/>
            <person name="Saif S."/>
            <person name="Shea T."/>
            <person name="Shenoy N."/>
            <person name="Sisk P."/>
            <person name="Stolte C."/>
            <person name="Sykes S."/>
            <person name="White J."/>
            <person name="Yandava C."/>
            <person name="Allen-Vercoe E."/>
            <person name="Sibley C."/>
            <person name="Ambrose C.E."/>
            <person name="Strauss J."/>
            <person name="Daigneault M."/>
            <person name="Haas B."/>
            <person name="Nusbaum C."/>
            <person name="Birren B."/>
        </authorList>
    </citation>
    <scope>NUCLEOTIDE SEQUENCE [LARGE SCALE GENOMIC DNA]</scope>
    <source>
        <strain evidence="1 2">3_1_6</strain>
    </source>
</reference>
<keyword evidence="2" id="KW-1185">Reference proteome</keyword>
<dbReference type="HOGENOM" id="CLU_061181_3_0_7"/>
<gene>
    <name evidence="1" type="ORF">HMPREF0179_02841</name>
</gene>
<dbReference type="RefSeq" id="WP_016360534.1">
    <property type="nucleotide sequence ID" value="NZ_KE150238.1"/>
</dbReference>
<sequence>MDSSMTAASPDETALLPRLESVLGVLAAGNRFALAYSGGLDSRFLAHAAQRFGFEPVLLHIVGPHIPPEETDYARHWAASRELAYEELPADPLDLALVASGDRRRCYACKRNLFSLLKARTDLPLCDGTNASDAGQYRPGIRAVEELGILSPLASAGLAKADIHRCAALTGMEDPEQKARPCLLTRLPYGMKPERSLLAGLAAGERAVHGVFASAGLPGPDFRLRLVDAERLELHVLPEPALAPGLCAELARRIAEAVPQLPPPRVVKVETLSGFFDRA</sequence>
<name>E5Y9C6_BILW3</name>
<reference evidence="1 2" key="2">
    <citation type="submission" date="2013-04" db="EMBL/GenBank/DDBJ databases">
        <title>The Genome Sequence of Bilophila wadsworthia 3_1_6.</title>
        <authorList>
            <consortium name="The Broad Institute Genomics Platform"/>
            <person name="Earl A."/>
            <person name="Ward D."/>
            <person name="Feldgarden M."/>
            <person name="Gevers D."/>
            <person name="Sibley C."/>
            <person name="Strauss J."/>
            <person name="Allen-Vercoe E."/>
            <person name="Walker B."/>
            <person name="Young S."/>
            <person name="Zeng Q."/>
            <person name="Gargeya S."/>
            <person name="Fitzgerald M."/>
            <person name="Haas B."/>
            <person name="Abouelleil A."/>
            <person name="Allen A.W."/>
            <person name="Alvarado L."/>
            <person name="Arachchi H.M."/>
            <person name="Berlin A.M."/>
            <person name="Chapman S.B."/>
            <person name="Gainer-Dewar J."/>
            <person name="Goldberg J."/>
            <person name="Griggs A."/>
            <person name="Gujja S."/>
            <person name="Hansen M."/>
            <person name="Howarth C."/>
            <person name="Imamovic A."/>
            <person name="Ireland A."/>
            <person name="Larimer J."/>
            <person name="McCowan C."/>
            <person name="Murphy C."/>
            <person name="Pearson M."/>
            <person name="Poon T.W."/>
            <person name="Priest M."/>
            <person name="Roberts A."/>
            <person name="Saif S."/>
            <person name="Shea T."/>
            <person name="Sisk P."/>
            <person name="Sykes S."/>
            <person name="Wortman J."/>
            <person name="Nusbaum C."/>
            <person name="Birren B."/>
        </authorList>
    </citation>
    <scope>NUCLEOTIDE SEQUENCE [LARGE SCALE GENOMIC DNA]</scope>
    <source>
        <strain evidence="1 2">3_1_6</strain>
    </source>
</reference>
<evidence type="ECO:0008006" key="3">
    <source>
        <dbReference type="Google" id="ProtNLM"/>
    </source>
</evidence>
<dbReference type="SUPFAM" id="SSF52402">
    <property type="entry name" value="Adenine nucleotide alpha hydrolases-like"/>
    <property type="match status" value="1"/>
</dbReference>
<dbReference type="Proteomes" id="UP000006034">
    <property type="component" value="Unassembled WGS sequence"/>
</dbReference>
<accession>E5Y9C6</accession>